<keyword evidence="12" id="KW-0812">Transmembrane</keyword>
<comment type="subcellular location">
    <subcellularLocation>
        <location evidence="1">Virion</location>
    </subcellularLocation>
</comment>
<name>A0A0B4UKX4_9ABAC</name>
<gene>
    <name evidence="15" type="primary">ORF-64</name>
</gene>
<dbReference type="OrthoDB" id="542at10239"/>
<dbReference type="RefSeq" id="YP_009118547.1">
    <property type="nucleotide sequence ID" value="NC_026430.1"/>
</dbReference>
<evidence type="ECO:0000259" key="14">
    <source>
        <dbReference type="PROSITE" id="PS51807"/>
    </source>
</evidence>
<protein>
    <submittedName>
        <fullName evidence="15">Viral capsid associated protein</fullName>
    </submittedName>
</protein>
<dbReference type="PROSITE" id="PS51807">
    <property type="entry name" value="ZF_C2HC_BV"/>
    <property type="match status" value="1"/>
</dbReference>
<keyword evidence="12" id="KW-0472">Membrane</keyword>
<dbReference type="InterPro" id="IPR036508">
    <property type="entry name" value="Chitin-bd_dom_sf"/>
</dbReference>
<keyword evidence="12" id="KW-1133">Transmembrane helix</keyword>
<dbReference type="EMBL" id="KJ631623">
    <property type="protein sequence ID" value="AJD09229.1"/>
    <property type="molecule type" value="Genomic_DNA"/>
</dbReference>
<proteinExistence type="predicted"/>
<evidence type="ECO:0000313" key="16">
    <source>
        <dbReference type="Proteomes" id="UP000202427"/>
    </source>
</evidence>
<dbReference type="Pfam" id="PF08475">
    <property type="entry name" value="Baculo_VP91_N"/>
    <property type="match status" value="1"/>
</dbReference>
<evidence type="ECO:0000256" key="12">
    <source>
        <dbReference type="SAM" id="Phobius"/>
    </source>
</evidence>
<keyword evidence="9" id="KW-1015">Disulfide bond</keyword>
<dbReference type="InterPro" id="IPR013682">
    <property type="entry name" value="BaculoV_Vp91_N"/>
</dbReference>
<evidence type="ECO:0000256" key="5">
    <source>
        <dbReference type="ARBA" id="ARBA00022737"/>
    </source>
</evidence>
<dbReference type="SMART" id="SM00494">
    <property type="entry name" value="ChtBD2"/>
    <property type="match status" value="2"/>
</dbReference>
<keyword evidence="10" id="KW-0325">Glycoprotein</keyword>
<keyword evidence="16" id="KW-1185">Reference proteome</keyword>
<keyword evidence="6" id="KW-0863">Zinc-finger</keyword>
<dbReference type="Proteomes" id="UP000202427">
    <property type="component" value="Segment"/>
</dbReference>
<evidence type="ECO:0000256" key="8">
    <source>
        <dbReference type="ARBA" id="ARBA00022844"/>
    </source>
</evidence>
<dbReference type="GO" id="GO:0008270">
    <property type="term" value="F:zinc ion binding"/>
    <property type="evidence" value="ECO:0007669"/>
    <property type="project" value="UniProtKB-KW"/>
</dbReference>
<evidence type="ECO:0000256" key="7">
    <source>
        <dbReference type="ARBA" id="ARBA00022833"/>
    </source>
</evidence>
<dbReference type="PROSITE" id="PS50940">
    <property type="entry name" value="CHIT_BIND_II"/>
    <property type="match status" value="1"/>
</dbReference>
<dbReference type="Pfam" id="PF01607">
    <property type="entry name" value="CBM_14"/>
    <property type="match status" value="1"/>
</dbReference>
<dbReference type="KEGG" id="vg:23301702"/>
<feature type="domain" description="Chitin-binding type-2" evidence="13">
    <location>
        <begin position="223"/>
        <end position="281"/>
    </location>
</feature>
<organism evidence="15 16">
    <name type="scientific">Condylorrhiza vestigialis mutiple nucleopolyhedrovirus</name>
    <dbReference type="NCBI Taxonomy" id="1592576"/>
    <lineage>
        <taxon>Viruses</taxon>
        <taxon>Viruses incertae sedis</taxon>
        <taxon>Naldaviricetes</taxon>
        <taxon>Lefavirales</taxon>
        <taxon>Baculoviridae</taxon>
        <taxon>Alphabaculovirus</taxon>
        <taxon>Alphabaculovirus covestigialis</taxon>
    </lineage>
</organism>
<evidence type="ECO:0000256" key="4">
    <source>
        <dbReference type="ARBA" id="ARBA00022729"/>
    </source>
</evidence>
<keyword evidence="4" id="KW-0732">Signal</keyword>
<dbReference type="SUPFAM" id="SSF57625">
    <property type="entry name" value="Invertebrate chitin-binding proteins"/>
    <property type="match status" value="2"/>
</dbReference>
<evidence type="ECO:0000256" key="2">
    <source>
        <dbReference type="ARBA" id="ARBA00022669"/>
    </source>
</evidence>
<evidence type="ECO:0000256" key="10">
    <source>
        <dbReference type="ARBA" id="ARBA00023180"/>
    </source>
</evidence>
<feature type="domain" description="Zinc finger C2HC baculovirus (BV)-type profile" evidence="14">
    <location>
        <begin position="147"/>
        <end position="196"/>
    </location>
</feature>
<evidence type="ECO:0000256" key="9">
    <source>
        <dbReference type="ARBA" id="ARBA00023157"/>
    </source>
</evidence>
<keyword evidence="2" id="KW-0147">Chitin-binding</keyword>
<accession>A0A0B4UKX4</accession>
<feature type="transmembrane region" description="Helical" evidence="12">
    <location>
        <begin position="6"/>
        <end position="26"/>
    </location>
</feature>
<dbReference type="InterPro" id="IPR002557">
    <property type="entry name" value="Chitin-bd_dom"/>
</dbReference>
<sequence>MSDVVLLVLAIILIIIFALIYYTIFFEFDETTFSKRLQVLTEYTKRTNANKPTPDVLGHVSDVYEHTYIVTWFKTDDLSIYHETVHDDTVEVFDFLEQKFNAAAATVAHRVAPAVTEPEAFVLTGDAGDVKLRCPQHFRFDYAQLKCVPVEPCEGRAPGFYPMNEQALDTLVHNQHLDKDYSANANLYHPTLYLQCLADGSQAVRECPDNYTFDAATSQCRVNELCQGRPDGYVLNYFPETLLVNEFVKCHAGQHVVAQCPDQLVFDRALMSCVETHPCTFNGAGHTYITADIGNTQYFECMNNRESQLITCINRVRKADGQYTCSGDARCADLPKGTGQLVYMHTDDTFEYATGQMTCDNFEVISETKCDTANMLADKLFINKFKLVAAFPRQVFDNGVCAPATLTNVRALNDTFPVENLPNDYDIDMQTSMVGLTSMIPGLLEGNDPDTTFGENLLLARDVGAVGVNPYTNEPIDCFGPQLFDVLNANRANVCTESGDGVLKTLEFGDGAFLSVFRTDLSGLDADYKRFCAISYENPLKIVENDHLQHRILTNILQSDICADLYTTMYQKYTTLAQKYTTTPLQYNYTLVKRPRNMVVYAKNIQSKNATISKPAFDPFAKQPFVNKNGLAKPLFDPFTNANSGGEDDDTQLKPEPDEFEPDLELDESEPDLELDESEPDSELDKPMPEFSPLILDKKDLFYSCYYELPSYKLTSCHAENDVIIDALAQLRNNVKVDVECEPAKNLHYVLNAYAYTGNGIGCRSVFDGNDVTVVKESTPSHVYTNLNTQSNDGVKYNRHVHVKDGQYMACPEHLYDANTFTCNAEADKLYYLDNMQE</sequence>
<feature type="region of interest" description="Disordered" evidence="11">
    <location>
        <begin position="637"/>
        <end position="689"/>
    </location>
</feature>
<evidence type="ECO:0000256" key="1">
    <source>
        <dbReference type="ARBA" id="ARBA00004328"/>
    </source>
</evidence>
<dbReference type="GO" id="GO:0005576">
    <property type="term" value="C:extracellular region"/>
    <property type="evidence" value="ECO:0007669"/>
    <property type="project" value="InterPro"/>
</dbReference>
<feature type="compositionally biased region" description="Acidic residues" evidence="11">
    <location>
        <begin position="658"/>
        <end position="682"/>
    </location>
</feature>
<evidence type="ECO:0000256" key="3">
    <source>
        <dbReference type="ARBA" id="ARBA00022723"/>
    </source>
</evidence>
<keyword evidence="5" id="KW-0677">Repeat</keyword>
<keyword evidence="7" id="KW-0862">Zinc</keyword>
<dbReference type="GO" id="GO:0008061">
    <property type="term" value="F:chitin binding"/>
    <property type="evidence" value="ECO:0007669"/>
    <property type="project" value="UniProtKB-KW"/>
</dbReference>
<evidence type="ECO:0000259" key="13">
    <source>
        <dbReference type="PROSITE" id="PS50940"/>
    </source>
</evidence>
<evidence type="ECO:0000256" key="11">
    <source>
        <dbReference type="SAM" id="MobiDB-lite"/>
    </source>
</evidence>
<evidence type="ECO:0000256" key="6">
    <source>
        <dbReference type="ARBA" id="ARBA00022771"/>
    </source>
</evidence>
<keyword evidence="8" id="KW-0946">Virion</keyword>
<evidence type="ECO:0000313" key="15">
    <source>
        <dbReference type="EMBL" id="AJD09229.1"/>
    </source>
</evidence>
<dbReference type="GO" id="GO:0044423">
    <property type="term" value="C:virion component"/>
    <property type="evidence" value="ECO:0007669"/>
    <property type="project" value="UniProtKB-KW"/>
</dbReference>
<keyword evidence="3" id="KW-0479">Metal-binding</keyword>
<reference evidence="15 16" key="1">
    <citation type="journal article" date="2009" name="J. Invertebr. Pathol.">
        <title>Identification of a new nucleopolyhedrovirus from naturally-infected Condylorrhiza vestigialis (Guenee) (Lepidoptera: Crambidae) larvae on poplar plantations in South Brazil.</title>
        <authorList>
            <person name="Castro M.E."/>
            <person name="Ribeiro Z.M."/>
            <person name="Santos A.C."/>
            <person name="Souza M.L."/>
            <person name="Machado E.B."/>
            <person name="Sousa N.J."/>
            <person name="Moscardi F."/>
        </authorList>
    </citation>
    <scope>NUCLEOTIDE SEQUENCE [LARGE SCALE GENOMIC DNA]</scope>
</reference>
<dbReference type="GeneID" id="23301702"/>